<keyword evidence="5 9" id="KW-0235">DNA replication</keyword>
<comment type="function">
    <text evidence="9 10">The RecF protein is involved in DNA metabolism; it is required for DNA replication and normal SOS inducibility. RecF binds preferentially to single-stranded, linear DNA. It also seems to bind ATP.</text>
</comment>
<dbReference type="HAMAP" id="MF_00365">
    <property type="entry name" value="RecF"/>
    <property type="match status" value="1"/>
</dbReference>
<name>A0A968GG01_9SPIO</name>
<dbReference type="GO" id="GO:0006260">
    <property type="term" value="P:DNA replication"/>
    <property type="evidence" value="ECO:0007669"/>
    <property type="project" value="UniProtKB-UniRule"/>
</dbReference>
<evidence type="ECO:0000256" key="10">
    <source>
        <dbReference type="RuleBase" id="RU000578"/>
    </source>
</evidence>
<evidence type="ECO:0000256" key="4">
    <source>
        <dbReference type="ARBA" id="ARBA00022490"/>
    </source>
</evidence>
<accession>A0A968GG01</accession>
<dbReference type="InterPro" id="IPR027417">
    <property type="entry name" value="P-loop_NTPase"/>
</dbReference>
<dbReference type="GO" id="GO:0009432">
    <property type="term" value="P:SOS response"/>
    <property type="evidence" value="ECO:0007669"/>
    <property type="project" value="UniProtKB-UniRule"/>
</dbReference>
<sequence>MITEIYIYQFRNLATTRITMNAHNIILFGSNGAGKSNILEAIYYSLLGSSFRERHDENIIMIGKEQSAISVKHQLNNYHDIVNIQIQKKNKKIYINNTLLKDRKELLIHYPTIIFAYHDLQIIHGEPSHRRQFFDQVASLLYGEQYIFLLREYQYILKQRNSAFKQNQREFLEVNERVFIKINMKLMKMRAHIIETFNKEFVSRCKKLLNMPLYFRYQSSLKGDSEENIHAFIQAKLSYEYLKKSTLFGIHRDRYFLEDETREMTAYLSIGQKRMISLLMKQTLCYLISLHHGKKPIILLDDVFVELDREHKNLFWKMMPAYEQLFMSALSSDEVYSSEESTKRYHVNNGYIHFYEESS</sequence>
<dbReference type="SUPFAM" id="SSF52540">
    <property type="entry name" value="P-loop containing nucleoside triphosphate hydrolases"/>
    <property type="match status" value="1"/>
</dbReference>
<dbReference type="AlphaFoldDB" id="A0A968GG01"/>
<dbReference type="InterPro" id="IPR001238">
    <property type="entry name" value="DNA-binding_RecF"/>
</dbReference>
<feature type="domain" description="RecF/RecN/SMC N-terminal" evidence="11">
    <location>
        <begin position="1"/>
        <end position="351"/>
    </location>
</feature>
<organism evidence="12 13">
    <name type="scientific">Entomospira nematocerorum</name>
    <dbReference type="NCBI Taxonomy" id="2719987"/>
    <lineage>
        <taxon>Bacteria</taxon>
        <taxon>Pseudomonadati</taxon>
        <taxon>Spirochaetota</taxon>
        <taxon>Spirochaetia</taxon>
        <taxon>Spirochaetales</taxon>
        <taxon>Spirochaetaceae</taxon>
        <taxon>Entomospira</taxon>
    </lineage>
</organism>
<dbReference type="GO" id="GO:0000731">
    <property type="term" value="P:DNA synthesis involved in DNA repair"/>
    <property type="evidence" value="ECO:0007669"/>
    <property type="project" value="TreeGrafter"/>
</dbReference>
<comment type="caution">
    <text evidence="12">The sequence shown here is derived from an EMBL/GenBank/DDBJ whole genome shotgun (WGS) entry which is preliminary data.</text>
</comment>
<dbReference type="RefSeq" id="WP_167703536.1">
    <property type="nucleotide sequence ID" value="NZ_CP118168.1"/>
</dbReference>
<evidence type="ECO:0000256" key="6">
    <source>
        <dbReference type="ARBA" id="ARBA00022741"/>
    </source>
</evidence>
<evidence type="ECO:0000256" key="9">
    <source>
        <dbReference type="HAMAP-Rule" id="MF_00365"/>
    </source>
</evidence>
<evidence type="ECO:0000256" key="3">
    <source>
        <dbReference type="ARBA" id="ARBA00020170"/>
    </source>
</evidence>
<keyword evidence="6 9" id="KW-0547">Nucleotide-binding</keyword>
<dbReference type="Proteomes" id="UP000752013">
    <property type="component" value="Unassembled WGS sequence"/>
</dbReference>
<dbReference type="PANTHER" id="PTHR32182:SF0">
    <property type="entry name" value="DNA REPLICATION AND REPAIR PROTEIN RECF"/>
    <property type="match status" value="1"/>
</dbReference>
<dbReference type="EMBL" id="JAATLK010000001">
    <property type="protein sequence ID" value="NIZ47111.1"/>
    <property type="molecule type" value="Genomic_DNA"/>
</dbReference>
<comment type="similarity">
    <text evidence="2 9 10">Belongs to the RecF family.</text>
</comment>
<evidence type="ECO:0000313" key="12">
    <source>
        <dbReference type="EMBL" id="NIZ47111.1"/>
    </source>
</evidence>
<evidence type="ECO:0000256" key="7">
    <source>
        <dbReference type="ARBA" id="ARBA00022840"/>
    </source>
</evidence>
<feature type="binding site" evidence="9">
    <location>
        <begin position="29"/>
        <end position="36"/>
    </location>
    <ligand>
        <name>ATP</name>
        <dbReference type="ChEBI" id="CHEBI:30616"/>
    </ligand>
</feature>
<dbReference type="GO" id="GO:0005737">
    <property type="term" value="C:cytoplasm"/>
    <property type="evidence" value="ECO:0007669"/>
    <property type="project" value="UniProtKB-SubCell"/>
</dbReference>
<keyword evidence="4 9" id="KW-0963">Cytoplasm</keyword>
<comment type="subcellular location">
    <subcellularLocation>
        <location evidence="1 9 10">Cytoplasm</location>
    </subcellularLocation>
</comment>
<dbReference type="InterPro" id="IPR042174">
    <property type="entry name" value="RecF_2"/>
</dbReference>
<evidence type="ECO:0000259" key="11">
    <source>
        <dbReference type="Pfam" id="PF02463"/>
    </source>
</evidence>
<evidence type="ECO:0000256" key="2">
    <source>
        <dbReference type="ARBA" id="ARBA00008016"/>
    </source>
</evidence>
<proteinExistence type="inferred from homology"/>
<dbReference type="PANTHER" id="PTHR32182">
    <property type="entry name" value="DNA REPLICATION AND REPAIR PROTEIN RECF"/>
    <property type="match status" value="1"/>
</dbReference>
<dbReference type="GO" id="GO:0005524">
    <property type="term" value="F:ATP binding"/>
    <property type="evidence" value="ECO:0007669"/>
    <property type="project" value="UniProtKB-UniRule"/>
</dbReference>
<evidence type="ECO:0000256" key="8">
    <source>
        <dbReference type="ARBA" id="ARBA00023125"/>
    </source>
</evidence>
<dbReference type="Gene3D" id="3.40.50.300">
    <property type="entry name" value="P-loop containing nucleotide triphosphate hydrolases"/>
    <property type="match status" value="1"/>
</dbReference>
<keyword evidence="13" id="KW-1185">Reference proteome</keyword>
<dbReference type="PROSITE" id="PS00617">
    <property type="entry name" value="RECF_1"/>
    <property type="match status" value="1"/>
</dbReference>
<gene>
    <name evidence="9" type="primary">recF</name>
    <name evidence="12" type="ORF">HCT46_04175</name>
</gene>
<keyword evidence="9 10" id="KW-0742">SOS response</keyword>
<evidence type="ECO:0000256" key="5">
    <source>
        <dbReference type="ARBA" id="ARBA00022705"/>
    </source>
</evidence>
<dbReference type="NCBIfam" id="TIGR00611">
    <property type="entry name" value="recf"/>
    <property type="match status" value="1"/>
</dbReference>
<dbReference type="InterPro" id="IPR018078">
    <property type="entry name" value="DNA-binding_RecF_CS"/>
</dbReference>
<keyword evidence="7 9" id="KW-0067">ATP-binding</keyword>
<keyword evidence="9 10" id="KW-0227">DNA damage</keyword>
<reference evidence="12" key="1">
    <citation type="submission" date="2020-03" db="EMBL/GenBank/DDBJ databases">
        <title>Spirochaetal bacteria isolated from arthropods constitute a novel genus Entomospira genus novum within the order Spirochaetales.</title>
        <authorList>
            <person name="Grana-Miraglia L."/>
            <person name="Sikutova S."/>
            <person name="Fingerle V."/>
            <person name="Sing A."/>
            <person name="Castillo-Ramirez S."/>
            <person name="Margos G."/>
            <person name="Rudolf I."/>
        </authorList>
    </citation>
    <scope>NUCLEOTIDE SEQUENCE</scope>
    <source>
        <strain evidence="12">BR208</strain>
    </source>
</reference>
<dbReference type="GO" id="GO:0006302">
    <property type="term" value="P:double-strand break repair"/>
    <property type="evidence" value="ECO:0007669"/>
    <property type="project" value="TreeGrafter"/>
</dbReference>
<dbReference type="Gene3D" id="1.20.1050.90">
    <property type="entry name" value="RecF/RecN/SMC, N-terminal domain"/>
    <property type="match status" value="1"/>
</dbReference>
<keyword evidence="9 10" id="KW-0234">DNA repair</keyword>
<evidence type="ECO:0000313" key="13">
    <source>
        <dbReference type="Proteomes" id="UP000752013"/>
    </source>
</evidence>
<dbReference type="GO" id="GO:0003697">
    <property type="term" value="F:single-stranded DNA binding"/>
    <property type="evidence" value="ECO:0007669"/>
    <property type="project" value="UniProtKB-UniRule"/>
</dbReference>
<protein>
    <recommendedName>
        <fullName evidence="3 9">DNA replication and repair protein RecF</fullName>
    </recommendedName>
</protein>
<dbReference type="Pfam" id="PF02463">
    <property type="entry name" value="SMC_N"/>
    <property type="match status" value="1"/>
</dbReference>
<dbReference type="PROSITE" id="PS00618">
    <property type="entry name" value="RECF_2"/>
    <property type="match status" value="1"/>
</dbReference>
<keyword evidence="8 9" id="KW-0238">DNA-binding</keyword>
<dbReference type="InterPro" id="IPR003395">
    <property type="entry name" value="RecF/RecN/SMC_N"/>
</dbReference>
<evidence type="ECO:0000256" key="1">
    <source>
        <dbReference type="ARBA" id="ARBA00004496"/>
    </source>
</evidence>